<accession>A0ABW5FVS8</accession>
<organism evidence="2 3">
    <name type="scientific">Amycolatopsis pigmentata</name>
    <dbReference type="NCBI Taxonomy" id="450801"/>
    <lineage>
        <taxon>Bacteria</taxon>
        <taxon>Bacillati</taxon>
        <taxon>Actinomycetota</taxon>
        <taxon>Actinomycetes</taxon>
        <taxon>Pseudonocardiales</taxon>
        <taxon>Pseudonocardiaceae</taxon>
        <taxon>Amycolatopsis</taxon>
    </lineage>
</organism>
<dbReference type="Proteomes" id="UP001597417">
    <property type="component" value="Unassembled WGS sequence"/>
</dbReference>
<gene>
    <name evidence="2" type="ORF">ACFSXZ_21785</name>
</gene>
<evidence type="ECO:0000313" key="3">
    <source>
        <dbReference type="Proteomes" id="UP001597417"/>
    </source>
</evidence>
<evidence type="ECO:0000259" key="1">
    <source>
        <dbReference type="Pfam" id="PF26136"/>
    </source>
</evidence>
<dbReference type="EMBL" id="JBHUKR010000009">
    <property type="protein sequence ID" value="MFD2418966.1"/>
    <property type="molecule type" value="Genomic_DNA"/>
</dbReference>
<feature type="domain" description="SCO6045-like C-terminal" evidence="1">
    <location>
        <begin position="17"/>
        <end position="103"/>
    </location>
</feature>
<dbReference type="Pfam" id="PF26136">
    <property type="entry name" value="SCO6045_C"/>
    <property type="match status" value="1"/>
</dbReference>
<protein>
    <recommendedName>
        <fullName evidence="1">SCO6045-like C-terminal domain-containing protein</fullName>
    </recommendedName>
</protein>
<reference evidence="3" key="1">
    <citation type="journal article" date="2019" name="Int. J. Syst. Evol. Microbiol.">
        <title>The Global Catalogue of Microorganisms (GCM) 10K type strain sequencing project: providing services to taxonomists for standard genome sequencing and annotation.</title>
        <authorList>
            <consortium name="The Broad Institute Genomics Platform"/>
            <consortium name="The Broad Institute Genome Sequencing Center for Infectious Disease"/>
            <person name="Wu L."/>
            <person name="Ma J."/>
        </authorList>
    </citation>
    <scope>NUCLEOTIDE SEQUENCE [LARGE SCALE GENOMIC DNA]</scope>
    <source>
        <strain evidence="3">CGMCC 4.7645</strain>
    </source>
</reference>
<proteinExistence type="predicted"/>
<dbReference type="RefSeq" id="WP_378266957.1">
    <property type="nucleotide sequence ID" value="NZ_JBHUKR010000009.1"/>
</dbReference>
<dbReference type="InterPro" id="IPR058711">
    <property type="entry name" value="SCO6045-like_C"/>
</dbReference>
<evidence type="ECO:0000313" key="2">
    <source>
        <dbReference type="EMBL" id="MFD2418966.1"/>
    </source>
</evidence>
<keyword evidence="3" id="KW-1185">Reference proteome</keyword>
<comment type="caution">
    <text evidence="2">The sequence shown here is derived from an EMBL/GenBank/DDBJ whole genome shotgun (WGS) entry which is preliminary data.</text>
</comment>
<name>A0ABW5FVS8_9PSEU</name>
<sequence length="131" mass="14237">MTPESPGNPGNPRERLAARQAELLRALLAGGPPPPGFDSARLAVESTVLRAKRRGIVARLRPDVPAALGESFGPLFDEYAAENPRAEGVRARQDADMFADWLVAHGKHAGFSPRRKPLSRLLSPLRRIASR</sequence>